<dbReference type="HAMAP" id="MF_00758">
    <property type="entry name" value="UPF0301"/>
    <property type="match status" value="1"/>
</dbReference>
<dbReference type="Proteomes" id="UP000003843">
    <property type="component" value="Unassembled WGS sequence"/>
</dbReference>
<protein>
    <recommendedName>
        <fullName evidence="2">UPF0301 protein NEILACOT_04779</fullName>
    </recommendedName>
</protein>
<comment type="caution">
    <text evidence="3">The sequence shown here is derived from an EMBL/GenBank/DDBJ whole genome shotgun (WGS) entry which is preliminary data.</text>
</comment>
<dbReference type="SUPFAM" id="SSF143456">
    <property type="entry name" value="VC0467-like"/>
    <property type="match status" value="1"/>
</dbReference>
<dbReference type="InterPro" id="IPR003774">
    <property type="entry name" value="AlgH-like"/>
</dbReference>
<evidence type="ECO:0000256" key="1">
    <source>
        <dbReference type="ARBA" id="ARBA00009600"/>
    </source>
</evidence>
<reference evidence="3 4" key="1">
    <citation type="submission" date="2009-10" db="EMBL/GenBank/DDBJ databases">
        <authorList>
            <person name="Weinstock G."/>
            <person name="Sodergren E."/>
            <person name="Clifton S."/>
            <person name="Fulton L."/>
            <person name="Fulton B."/>
            <person name="Courtney L."/>
            <person name="Fronick C."/>
            <person name="Harrison M."/>
            <person name="Strong C."/>
            <person name="Farmer C."/>
            <person name="Delahaunty K."/>
            <person name="Markovic C."/>
            <person name="Hall O."/>
            <person name="Minx P."/>
            <person name="Tomlinson C."/>
            <person name="Mitreva M."/>
            <person name="Nelson J."/>
            <person name="Hou S."/>
            <person name="Wollam A."/>
            <person name="Pepin K.H."/>
            <person name="Johnson M."/>
            <person name="Bhonagiri V."/>
            <person name="Nash W.E."/>
            <person name="Warren W."/>
            <person name="Chinwalla A."/>
            <person name="Mardis E.R."/>
            <person name="Wilson R.K."/>
        </authorList>
    </citation>
    <scope>NUCLEOTIDE SEQUENCE [LARGE SCALE GENOMIC DNA]</scope>
    <source>
        <strain evidence="3 4">ATCC 23970</strain>
    </source>
</reference>
<dbReference type="Pfam" id="PF02622">
    <property type="entry name" value="DUF179"/>
    <property type="match status" value="1"/>
</dbReference>
<comment type="similarity">
    <text evidence="1 2">Belongs to the UPF0301 (AlgH) family.</text>
</comment>
<dbReference type="NCBIfam" id="NF001266">
    <property type="entry name" value="PRK00228.1-1"/>
    <property type="match status" value="1"/>
</dbReference>
<dbReference type="Gene3D" id="3.40.1740.10">
    <property type="entry name" value="VC0467-like"/>
    <property type="match status" value="1"/>
</dbReference>
<sequence length="195" mass="21495">MSEWRGFNRKGNTMNLSNHFLIAMPGMEDTFFKQSVVYVCRHDEDGAVGIAINKPSPITMDMIFSATGKNIPLRMRHDSVMMGGPVQVERGYVVHTPVGNWQHSIAVSDGIALTSSRDVIENMSREGAVDKALISIGHSNWGKGQLERELADNAWLTVPADEHILFDIPYEHRYAAAFAKLGIDPLALHGKAGHA</sequence>
<dbReference type="GO" id="GO:0005829">
    <property type="term" value="C:cytosol"/>
    <property type="evidence" value="ECO:0007669"/>
    <property type="project" value="TreeGrafter"/>
</dbReference>
<dbReference type="PANTHER" id="PTHR30327:SF1">
    <property type="entry name" value="UPF0301 PROTEIN YQGE"/>
    <property type="match status" value="1"/>
</dbReference>
<accession>D0WB55</accession>
<gene>
    <name evidence="3" type="ORF">NEILACOT_04779</name>
</gene>
<evidence type="ECO:0000313" key="3">
    <source>
        <dbReference type="EMBL" id="EEZ75222.1"/>
    </source>
</evidence>
<dbReference type="PANTHER" id="PTHR30327">
    <property type="entry name" value="UNCHARACTERIZED PROTEIN YQGE"/>
    <property type="match status" value="1"/>
</dbReference>
<organism evidence="3 4">
    <name type="scientific">Neisseria lactamica ATCC 23970</name>
    <dbReference type="NCBI Taxonomy" id="546265"/>
    <lineage>
        <taxon>Bacteria</taxon>
        <taxon>Pseudomonadati</taxon>
        <taxon>Pseudomonadota</taxon>
        <taxon>Betaproteobacteria</taxon>
        <taxon>Neisseriales</taxon>
        <taxon>Neisseriaceae</taxon>
        <taxon>Neisseria</taxon>
    </lineage>
</organism>
<name>D0WB55_NEILA</name>
<dbReference type="EMBL" id="ACEQ02000021">
    <property type="protein sequence ID" value="EEZ75222.1"/>
    <property type="molecule type" value="Genomic_DNA"/>
</dbReference>
<evidence type="ECO:0000313" key="4">
    <source>
        <dbReference type="Proteomes" id="UP000003843"/>
    </source>
</evidence>
<proteinExistence type="inferred from homology"/>
<evidence type="ECO:0000256" key="2">
    <source>
        <dbReference type="HAMAP-Rule" id="MF_00758"/>
    </source>
</evidence>
<dbReference type="AlphaFoldDB" id="D0WB55"/>